<dbReference type="SMART" id="SM00448">
    <property type="entry name" value="REC"/>
    <property type="match status" value="1"/>
</dbReference>
<dbReference type="Gene3D" id="3.40.50.2300">
    <property type="match status" value="1"/>
</dbReference>
<comment type="caution">
    <text evidence="5">The sequence shown here is derived from an EMBL/GenBank/DDBJ whole genome shotgun (WGS) entry which is preliminary data.</text>
</comment>
<dbReference type="Pfam" id="PF04397">
    <property type="entry name" value="LytTR"/>
    <property type="match status" value="1"/>
</dbReference>
<evidence type="ECO:0000259" key="3">
    <source>
        <dbReference type="PROSITE" id="PS50110"/>
    </source>
</evidence>
<reference evidence="6" key="1">
    <citation type="journal article" date="2019" name="Int. J. Syst. Evol. Microbiol.">
        <title>The Global Catalogue of Microorganisms (GCM) 10K type strain sequencing project: providing services to taxonomists for standard genome sequencing and annotation.</title>
        <authorList>
            <consortium name="The Broad Institute Genomics Platform"/>
            <consortium name="The Broad Institute Genome Sequencing Center for Infectious Disease"/>
            <person name="Wu L."/>
            <person name="Ma J."/>
        </authorList>
    </citation>
    <scope>NUCLEOTIDE SEQUENCE [LARGE SCALE GENOMIC DNA]</scope>
    <source>
        <strain evidence="6">KCTC 52490</strain>
    </source>
</reference>
<dbReference type="PANTHER" id="PTHR48111">
    <property type="entry name" value="REGULATOR OF RPOS"/>
    <property type="match status" value="1"/>
</dbReference>
<dbReference type="InterPro" id="IPR039420">
    <property type="entry name" value="WalR-like"/>
</dbReference>
<dbReference type="PANTHER" id="PTHR48111:SF17">
    <property type="entry name" value="TRANSCRIPTIONAL REGULATORY PROTEIN YPDB"/>
    <property type="match status" value="1"/>
</dbReference>
<dbReference type="EMBL" id="JBHUOM010000012">
    <property type="protein sequence ID" value="MFD2935042.1"/>
    <property type="molecule type" value="Genomic_DNA"/>
</dbReference>
<evidence type="ECO:0000313" key="6">
    <source>
        <dbReference type="Proteomes" id="UP001597512"/>
    </source>
</evidence>
<keyword evidence="6" id="KW-1185">Reference proteome</keyword>
<proteinExistence type="predicted"/>
<dbReference type="Gene3D" id="2.40.50.1020">
    <property type="entry name" value="LytTr DNA-binding domain"/>
    <property type="match status" value="1"/>
</dbReference>
<feature type="domain" description="HTH LytTR-type" evidence="4">
    <location>
        <begin position="192"/>
        <end position="250"/>
    </location>
</feature>
<accession>A0ABW6AIP5</accession>
<feature type="modified residue" description="4-aspartylphosphate" evidence="2">
    <location>
        <position position="54"/>
    </location>
</feature>
<dbReference type="PROSITE" id="PS50110">
    <property type="entry name" value="RESPONSE_REGULATORY"/>
    <property type="match status" value="1"/>
</dbReference>
<keyword evidence="1" id="KW-0238">DNA-binding</keyword>
<dbReference type="SMART" id="SM00850">
    <property type="entry name" value="LytTR"/>
    <property type="match status" value="1"/>
</dbReference>
<organism evidence="5 6">
    <name type="scientific">Spirosoma flavum</name>
    <dbReference type="NCBI Taxonomy" id="2048557"/>
    <lineage>
        <taxon>Bacteria</taxon>
        <taxon>Pseudomonadati</taxon>
        <taxon>Bacteroidota</taxon>
        <taxon>Cytophagia</taxon>
        <taxon>Cytophagales</taxon>
        <taxon>Cytophagaceae</taxon>
        <taxon>Spirosoma</taxon>
    </lineage>
</organism>
<dbReference type="InterPro" id="IPR007492">
    <property type="entry name" value="LytTR_DNA-bd_dom"/>
</dbReference>
<name>A0ABW6AIP5_9BACT</name>
<dbReference type="InterPro" id="IPR001789">
    <property type="entry name" value="Sig_transdc_resp-reg_receiver"/>
</dbReference>
<evidence type="ECO:0000256" key="1">
    <source>
        <dbReference type="ARBA" id="ARBA00023125"/>
    </source>
</evidence>
<dbReference type="PROSITE" id="PS50930">
    <property type="entry name" value="HTH_LYTTR"/>
    <property type="match status" value="1"/>
</dbReference>
<evidence type="ECO:0000259" key="4">
    <source>
        <dbReference type="PROSITE" id="PS50930"/>
    </source>
</evidence>
<dbReference type="Pfam" id="PF00072">
    <property type="entry name" value="Response_reg"/>
    <property type="match status" value="1"/>
</dbReference>
<dbReference type="RefSeq" id="WP_381502214.1">
    <property type="nucleotide sequence ID" value="NZ_JBHUOM010000012.1"/>
</dbReference>
<evidence type="ECO:0000256" key="2">
    <source>
        <dbReference type="PROSITE-ProRule" id="PRU00169"/>
    </source>
</evidence>
<evidence type="ECO:0000313" key="5">
    <source>
        <dbReference type="EMBL" id="MFD2935042.1"/>
    </source>
</evidence>
<protein>
    <submittedName>
        <fullName evidence="5">LytR/AlgR family response regulator transcription factor</fullName>
    </submittedName>
</protein>
<sequence>MIRAIALDDEPPALRVLTHFCQQVDFVDLQKTFTRTDEALRHLEQFPTDLLFLDINMPSMSGIDFYKAIGSATDNLAERPQPVMVIFTTAYAEYAVEGFNLNAVDYLLKPFTYERFLQSVNKAADFYRWQQRTDKVNEAYLYVRADYSLHKIALANILFIEGLDDYLKIHLQPEKGDGNRTGGLRPIVARITMKAMLERLPSTDFIRVHRSHIVPLHRIEAVRNKTIFIGGREIPIGASYEADFLSRFGS</sequence>
<gene>
    <name evidence="5" type="ORF">ACFS25_14715</name>
</gene>
<dbReference type="SUPFAM" id="SSF52172">
    <property type="entry name" value="CheY-like"/>
    <property type="match status" value="1"/>
</dbReference>
<keyword evidence="2" id="KW-0597">Phosphoprotein</keyword>
<feature type="domain" description="Response regulatory" evidence="3">
    <location>
        <begin position="3"/>
        <end position="124"/>
    </location>
</feature>
<dbReference type="InterPro" id="IPR011006">
    <property type="entry name" value="CheY-like_superfamily"/>
</dbReference>
<dbReference type="Proteomes" id="UP001597512">
    <property type="component" value="Unassembled WGS sequence"/>
</dbReference>